<evidence type="ECO:0000313" key="2">
    <source>
        <dbReference type="Proteomes" id="UP000309997"/>
    </source>
</evidence>
<organism evidence="1 2">
    <name type="scientific">Populus alba</name>
    <name type="common">White poplar</name>
    <dbReference type="NCBI Taxonomy" id="43335"/>
    <lineage>
        <taxon>Eukaryota</taxon>
        <taxon>Viridiplantae</taxon>
        <taxon>Streptophyta</taxon>
        <taxon>Embryophyta</taxon>
        <taxon>Tracheophyta</taxon>
        <taxon>Spermatophyta</taxon>
        <taxon>Magnoliopsida</taxon>
        <taxon>eudicotyledons</taxon>
        <taxon>Gunneridae</taxon>
        <taxon>Pentapetalae</taxon>
        <taxon>rosids</taxon>
        <taxon>fabids</taxon>
        <taxon>Malpighiales</taxon>
        <taxon>Salicaceae</taxon>
        <taxon>Saliceae</taxon>
        <taxon>Populus</taxon>
    </lineage>
</organism>
<keyword evidence="2" id="KW-1185">Reference proteome</keyword>
<evidence type="ECO:0000313" key="1">
    <source>
        <dbReference type="EMBL" id="KAL3569909.1"/>
    </source>
</evidence>
<name>A0ACC4AUJ1_POPAL</name>
<accession>A0ACC4AUJ1</accession>
<sequence>MNSKKYSYGPHDPPLWCEPHAYMARDGVAKSLFGVGPTVALSGFMLAVDLSATSKSDGDKSSESKTYLDGSL</sequence>
<reference evidence="1 2" key="1">
    <citation type="journal article" date="2024" name="Plant Biotechnol. J.">
        <title>Genome and CRISPR/Cas9 system of a widespread forest tree (Populus alba) in the world.</title>
        <authorList>
            <person name="Liu Y.J."/>
            <person name="Jiang P.F."/>
            <person name="Han X.M."/>
            <person name="Li X.Y."/>
            <person name="Wang H.M."/>
            <person name="Wang Y.J."/>
            <person name="Wang X.X."/>
            <person name="Zeng Q.Y."/>
        </authorList>
    </citation>
    <scope>NUCLEOTIDE SEQUENCE [LARGE SCALE GENOMIC DNA]</scope>
    <source>
        <strain evidence="2">cv. PAL-ZL1</strain>
    </source>
</reference>
<dbReference type="Proteomes" id="UP000309997">
    <property type="component" value="Unassembled WGS sequence"/>
</dbReference>
<proteinExistence type="predicted"/>
<dbReference type="EMBL" id="RCHU02000016">
    <property type="protein sequence ID" value="KAL3569909.1"/>
    <property type="molecule type" value="Genomic_DNA"/>
</dbReference>
<protein>
    <submittedName>
        <fullName evidence="1">Uncharacterized protein</fullName>
    </submittedName>
</protein>
<gene>
    <name evidence="1" type="ORF">D5086_029799</name>
</gene>
<comment type="caution">
    <text evidence="1">The sequence shown here is derived from an EMBL/GenBank/DDBJ whole genome shotgun (WGS) entry which is preliminary data.</text>
</comment>